<keyword evidence="10 11" id="KW-0804">Transcription</keyword>
<comment type="PTM">
    <text evidence="11">The Fe-S cluster can be nitrosylated by nitric oxide (NO).</text>
</comment>
<dbReference type="InterPro" id="IPR034768">
    <property type="entry name" value="4FE4S_WBL"/>
</dbReference>
<dbReference type="EMBL" id="FNTL01000002">
    <property type="protein sequence ID" value="SEB36296.1"/>
    <property type="molecule type" value="Genomic_DNA"/>
</dbReference>
<reference evidence="15" key="1">
    <citation type="submission" date="2016-10" db="EMBL/GenBank/DDBJ databases">
        <authorList>
            <person name="Varghese N."/>
        </authorList>
    </citation>
    <scope>NUCLEOTIDE SEQUENCE [LARGE SCALE GENOMIC DNA]</scope>
    <source>
        <strain evidence="15">DSM 44719</strain>
    </source>
</reference>
<proteinExistence type="inferred from homology"/>
<comment type="PTM">
    <text evidence="11">Upon Fe-S cluster removal intramolecular disulfide bonds are formed.</text>
</comment>
<evidence type="ECO:0000256" key="6">
    <source>
        <dbReference type="ARBA" id="ARBA00023014"/>
    </source>
</evidence>
<gene>
    <name evidence="11" type="primary">whiB</name>
    <name evidence="14" type="ORF">SAMN04490220_0384</name>
</gene>
<comment type="similarity">
    <text evidence="2 11">Belongs to the WhiB family.</text>
</comment>
<evidence type="ECO:0000256" key="8">
    <source>
        <dbReference type="ARBA" id="ARBA00023125"/>
    </source>
</evidence>
<comment type="cofactor">
    <cofactor evidence="11">
        <name>[4Fe-4S] cluster</name>
        <dbReference type="ChEBI" id="CHEBI:49883"/>
    </cofactor>
    <text evidence="11">Binds 1 [4Fe-4S] cluster per subunit. Following nitrosylation of the [4Fe-4S] cluster binds 1 [4Fe-8(NO)] cluster per subunit.</text>
</comment>
<dbReference type="HAMAP" id="MF_01479">
    <property type="entry name" value="WhiB"/>
    <property type="match status" value="1"/>
</dbReference>
<name>A0A1H4IRM7_RHOJO</name>
<protein>
    <recommendedName>
        <fullName evidence="11">Transcriptional regulator WhiB</fullName>
    </recommendedName>
</protein>
<keyword evidence="7 11" id="KW-0805">Transcription regulation</keyword>
<keyword evidence="9 11" id="KW-1015">Disulfide bond</keyword>
<dbReference type="GO" id="GO:0035731">
    <property type="term" value="F:dinitrosyl-iron complex binding"/>
    <property type="evidence" value="ECO:0007669"/>
    <property type="project" value="UniProtKB-UniRule"/>
</dbReference>
<feature type="compositionally biased region" description="Basic and acidic residues" evidence="12">
    <location>
        <begin position="91"/>
        <end position="104"/>
    </location>
</feature>
<keyword evidence="6 11" id="KW-0411">Iron-sulfur</keyword>
<evidence type="ECO:0000256" key="2">
    <source>
        <dbReference type="ARBA" id="ARBA00006597"/>
    </source>
</evidence>
<dbReference type="Pfam" id="PF02467">
    <property type="entry name" value="Whib"/>
    <property type="match status" value="1"/>
</dbReference>
<dbReference type="GO" id="GO:0003677">
    <property type="term" value="F:DNA binding"/>
    <property type="evidence" value="ECO:0007669"/>
    <property type="project" value="UniProtKB-UniRule"/>
</dbReference>
<dbReference type="GO" id="GO:0045454">
    <property type="term" value="P:cell redox homeostasis"/>
    <property type="evidence" value="ECO:0007669"/>
    <property type="project" value="TreeGrafter"/>
</dbReference>
<evidence type="ECO:0000313" key="15">
    <source>
        <dbReference type="Proteomes" id="UP000183407"/>
    </source>
</evidence>
<keyword evidence="5 11" id="KW-0408">Iron</keyword>
<accession>A0A1H4IRM7</accession>
<dbReference type="InterPro" id="IPR003482">
    <property type="entry name" value="Whib"/>
</dbReference>
<dbReference type="GO" id="GO:0051539">
    <property type="term" value="F:4 iron, 4 sulfur cluster binding"/>
    <property type="evidence" value="ECO:0007669"/>
    <property type="project" value="UniProtKB-UniRule"/>
</dbReference>
<evidence type="ECO:0000256" key="9">
    <source>
        <dbReference type="ARBA" id="ARBA00023157"/>
    </source>
</evidence>
<feature type="binding site" evidence="11">
    <location>
        <position position="67"/>
    </location>
    <ligand>
        <name>[4Fe-4S] cluster</name>
        <dbReference type="ChEBI" id="CHEBI:49883"/>
    </ligand>
</feature>
<sequence length="121" mass="13498">MTDSSPLISFAVLSPPPRTPPPDHRSGWRTRARCLGTDTAMFFSPTGEGRKARERRENAAKTLCAQCPVIDACRDHALTAGETYGVWGGTTEKDRRRAAAERPKRRDAHRCARRIHVRDTA</sequence>
<keyword evidence="3 11" id="KW-0004">4Fe-4S</keyword>
<comment type="function">
    <text evidence="11">Acts as a transcriptional regulator. Probably redox-responsive. The apo- but not holo-form probably binds DNA.</text>
</comment>
<feature type="compositionally biased region" description="Basic residues" evidence="12">
    <location>
        <begin position="105"/>
        <end position="121"/>
    </location>
</feature>
<evidence type="ECO:0000256" key="5">
    <source>
        <dbReference type="ARBA" id="ARBA00023004"/>
    </source>
</evidence>
<organism evidence="14 15">
    <name type="scientific">Rhodococcus jostii</name>
    <dbReference type="NCBI Taxonomy" id="132919"/>
    <lineage>
        <taxon>Bacteria</taxon>
        <taxon>Bacillati</taxon>
        <taxon>Actinomycetota</taxon>
        <taxon>Actinomycetes</taxon>
        <taxon>Mycobacteriales</taxon>
        <taxon>Nocardiaceae</taxon>
        <taxon>Rhodococcus</taxon>
    </lineage>
</organism>
<comment type="subcellular location">
    <subcellularLocation>
        <location evidence="1 11">Cytoplasm</location>
    </subcellularLocation>
</comment>
<feature type="binding site" evidence="11">
    <location>
        <position position="64"/>
    </location>
    <ligand>
        <name>[4Fe-4S] cluster</name>
        <dbReference type="ChEBI" id="CHEBI:49883"/>
    </ligand>
</feature>
<feature type="binding site" evidence="11">
    <location>
        <position position="34"/>
    </location>
    <ligand>
        <name>[4Fe-4S] cluster</name>
        <dbReference type="ChEBI" id="CHEBI:49883"/>
    </ligand>
</feature>
<dbReference type="GO" id="GO:0047134">
    <property type="term" value="F:protein-disulfide reductase [NAD(P)H] activity"/>
    <property type="evidence" value="ECO:0007669"/>
    <property type="project" value="TreeGrafter"/>
</dbReference>
<dbReference type="RefSeq" id="WP_083400276.1">
    <property type="nucleotide sequence ID" value="NZ_FNTL01000002.1"/>
</dbReference>
<dbReference type="GO" id="GO:0046872">
    <property type="term" value="F:metal ion binding"/>
    <property type="evidence" value="ECO:0007669"/>
    <property type="project" value="UniProtKB-KW"/>
</dbReference>
<evidence type="ECO:0000256" key="11">
    <source>
        <dbReference type="HAMAP-Rule" id="MF_01479"/>
    </source>
</evidence>
<evidence type="ECO:0000256" key="12">
    <source>
        <dbReference type="SAM" id="MobiDB-lite"/>
    </source>
</evidence>
<dbReference type="OrthoDB" id="4954884at2"/>
<evidence type="ECO:0000256" key="7">
    <source>
        <dbReference type="ARBA" id="ARBA00023015"/>
    </source>
</evidence>
<keyword evidence="8 11" id="KW-0238">DNA-binding</keyword>
<dbReference type="GO" id="GO:0045892">
    <property type="term" value="P:negative regulation of DNA-templated transcription"/>
    <property type="evidence" value="ECO:0007669"/>
    <property type="project" value="TreeGrafter"/>
</dbReference>
<dbReference type="AlphaFoldDB" id="A0A1H4IRM7"/>
<keyword evidence="11" id="KW-0963">Cytoplasm</keyword>
<evidence type="ECO:0000259" key="13">
    <source>
        <dbReference type="PROSITE" id="PS51674"/>
    </source>
</evidence>
<keyword evidence="4 11" id="KW-0479">Metal-binding</keyword>
<evidence type="ECO:0000256" key="10">
    <source>
        <dbReference type="ARBA" id="ARBA00023163"/>
    </source>
</evidence>
<dbReference type="GO" id="GO:0005737">
    <property type="term" value="C:cytoplasm"/>
    <property type="evidence" value="ECO:0007669"/>
    <property type="project" value="UniProtKB-SubCell"/>
</dbReference>
<feature type="binding site" evidence="11">
    <location>
        <position position="73"/>
    </location>
    <ligand>
        <name>[4Fe-4S] cluster</name>
        <dbReference type="ChEBI" id="CHEBI:49883"/>
    </ligand>
</feature>
<evidence type="ECO:0000256" key="1">
    <source>
        <dbReference type="ARBA" id="ARBA00004496"/>
    </source>
</evidence>
<evidence type="ECO:0000313" key="14">
    <source>
        <dbReference type="EMBL" id="SEB36296.1"/>
    </source>
</evidence>
<dbReference type="PROSITE" id="PS51674">
    <property type="entry name" value="4FE4S_WBL"/>
    <property type="match status" value="1"/>
</dbReference>
<feature type="region of interest" description="Disordered" evidence="12">
    <location>
        <begin position="85"/>
        <end position="121"/>
    </location>
</feature>
<dbReference type="Proteomes" id="UP000183407">
    <property type="component" value="Unassembled WGS sequence"/>
</dbReference>
<evidence type="ECO:0000256" key="3">
    <source>
        <dbReference type="ARBA" id="ARBA00022485"/>
    </source>
</evidence>
<feature type="region of interest" description="Disordered" evidence="12">
    <location>
        <begin position="1"/>
        <end position="29"/>
    </location>
</feature>
<evidence type="ECO:0000256" key="4">
    <source>
        <dbReference type="ARBA" id="ARBA00022723"/>
    </source>
</evidence>
<feature type="domain" description="4Fe-4S Wbl-type" evidence="13">
    <location>
        <begin position="33"/>
        <end position="97"/>
    </location>
</feature>
<dbReference type="PANTHER" id="PTHR38839">
    <property type="entry name" value="TRANSCRIPTIONAL REGULATOR WHID-RELATED"/>
    <property type="match status" value="1"/>
</dbReference>